<protein>
    <recommendedName>
        <fullName evidence="4">Branched-chain-amino-acid aminotransferase</fullName>
    </recommendedName>
</protein>
<keyword evidence="3" id="KW-1185">Reference proteome</keyword>
<comment type="similarity">
    <text evidence="1">Belongs to the class-IV pyridoxal-phosphate-dependent aminotransferase family.</text>
</comment>
<dbReference type="InterPro" id="IPR001544">
    <property type="entry name" value="Aminotrans_IV"/>
</dbReference>
<dbReference type="RefSeq" id="WP_102951564.1">
    <property type="nucleotide sequence ID" value="NZ_CP024847.1"/>
</dbReference>
<reference evidence="3" key="1">
    <citation type="submission" date="2017-11" db="EMBL/GenBank/DDBJ databases">
        <authorList>
            <person name="Chan K.G."/>
            <person name="Lee L.S."/>
        </authorList>
    </citation>
    <scope>NUCLEOTIDE SEQUENCE [LARGE SCALE GENOMIC DNA]</scope>
    <source>
        <strain evidence="3">DSM 100970</strain>
    </source>
</reference>
<proteinExistence type="inferred from homology"/>
<dbReference type="GO" id="GO:0005829">
    <property type="term" value="C:cytosol"/>
    <property type="evidence" value="ECO:0007669"/>
    <property type="project" value="TreeGrafter"/>
</dbReference>
<dbReference type="EMBL" id="CP024847">
    <property type="protein sequence ID" value="AUR52268.1"/>
    <property type="molecule type" value="Genomic_DNA"/>
</dbReference>
<evidence type="ECO:0000313" key="3">
    <source>
        <dbReference type="Proteomes" id="UP000236655"/>
    </source>
</evidence>
<accession>A0A2I7N735</accession>
<dbReference type="Gene3D" id="3.30.470.10">
    <property type="match status" value="1"/>
</dbReference>
<dbReference type="Proteomes" id="UP000236655">
    <property type="component" value="Chromosome"/>
</dbReference>
<dbReference type="OrthoDB" id="9805628at2"/>
<dbReference type="GO" id="GO:0003824">
    <property type="term" value="F:catalytic activity"/>
    <property type="evidence" value="ECO:0007669"/>
    <property type="project" value="InterPro"/>
</dbReference>
<dbReference type="PANTHER" id="PTHR42743">
    <property type="entry name" value="AMINO-ACID AMINOTRANSFERASE"/>
    <property type="match status" value="1"/>
</dbReference>
<dbReference type="SUPFAM" id="SSF56752">
    <property type="entry name" value="D-aminoacid aminotransferase-like PLP-dependent enzymes"/>
    <property type="match status" value="1"/>
</dbReference>
<gene>
    <name evidence="2" type="ORF">CUN60_08160</name>
</gene>
<organism evidence="2 3">
    <name type="scientific">Aquella oligotrophica</name>
    <dbReference type="NCBI Taxonomy" id="2067065"/>
    <lineage>
        <taxon>Bacteria</taxon>
        <taxon>Pseudomonadati</taxon>
        <taxon>Pseudomonadota</taxon>
        <taxon>Betaproteobacteria</taxon>
        <taxon>Neisseriales</taxon>
        <taxon>Neisseriaceae</taxon>
        <taxon>Aquella</taxon>
    </lineage>
</organism>
<sequence length="127" mass="14750">MKRISFLNGNFIDHSEAYVHIEDRGIQFADGVYEVILLYKNQLIDNEWHLDRLFRSLNEINIKLPYTHEQLTNIMMNLCQQNNLENASLYIQVTRGVSNRNQLIPKGINPTLIMTVSPLIVTTPTSY</sequence>
<dbReference type="InterPro" id="IPR043131">
    <property type="entry name" value="BCAT-like_N"/>
</dbReference>
<dbReference type="InterPro" id="IPR050571">
    <property type="entry name" value="Class-IV_PLP-Dep_Aminotrnsfr"/>
</dbReference>
<dbReference type="KEGG" id="nba:CUN60_08160"/>
<evidence type="ECO:0008006" key="4">
    <source>
        <dbReference type="Google" id="ProtNLM"/>
    </source>
</evidence>
<dbReference type="InterPro" id="IPR036038">
    <property type="entry name" value="Aminotransferase-like"/>
</dbReference>
<name>A0A2I7N735_9NEIS</name>
<evidence type="ECO:0000256" key="1">
    <source>
        <dbReference type="ARBA" id="ARBA00009320"/>
    </source>
</evidence>
<dbReference type="Pfam" id="PF01063">
    <property type="entry name" value="Aminotran_4"/>
    <property type="match status" value="1"/>
</dbReference>
<dbReference type="AlphaFoldDB" id="A0A2I7N735"/>
<evidence type="ECO:0000313" key="2">
    <source>
        <dbReference type="EMBL" id="AUR52268.1"/>
    </source>
</evidence>
<dbReference type="PANTHER" id="PTHR42743:SF10">
    <property type="entry name" value="D-ALANINE AMINOTRANSFERASE"/>
    <property type="match status" value="1"/>
</dbReference>
<dbReference type="GO" id="GO:0046394">
    <property type="term" value="P:carboxylic acid biosynthetic process"/>
    <property type="evidence" value="ECO:0007669"/>
    <property type="project" value="UniProtKB-ARBA"/>
</dbReference>